<proteinExistence type="predicted"/>
<sequence length="163" mass="17579">MTNMIEYLAEVVCRGVIAGVAVGTPEQEVRAALGPGGAETRQKGSVFVDYGLVEVVLSAGHCQSIMLQVHRFAFDDDRRAPGVLAPHFPPPPWVVPFQDLRAAIELRSANGVEDHRHHPGSRTYRVVDSDALINVLDGEQVVIGGTHPVAAGDVWSIELLSRP</sequence>
<comment type="caution">
    <text evidence="1">The sequence shown here is derived from an EMBL/GenBank/DDBJ whole genome shotgun (WGS) entry which is preliminary data.</text>
</comment>
<keyword evidence="2" id="KW-1185">Reference proteome</keyword>
<dbReference type="Proteomes" id="UP000019277">
    <property type="component" value="Unassembled WGS sequence"/>
</dbReference>
<reference evidence="1 2" key="1">
    <citation type="journal article" date="2014" name="Genome Announc.">
        <title>Draft Genome Sequence of the Antitrypanosomally Active Sponge-Associated Bacterium Actinokineospora sp. Strain EG49.</title>
        <authorList>
            <person name="Harjes J."/>
            <person name="Ryu T."/>
            <person name="Abdelmohsen U.R."/>
            <person name="Moitinho-Silva L."/>
            <person name="Horn H."/>
            <person name="Ravasi T."/>
            <person name="Hentschel U."/>
        </authorList>
    </citation>
    <scope>NUCLEOTIDE SEQUENCE [LARGE SCALE GENOMIC DNA]</scope>
    <source>
        <strain evidence="1 2">EG49</strain>
    </source>
</reference>
<organism evidence="1 2">
    <name type="scientific">Actinokineospora spheciospongiae</name>
    <dbReference type="NCBI Taxonomy" id="909613"/>
    <lineage>
        <taxon>Bacteria</taxon>
        <taxon>Bacillati</taxon>
        <taxon>Actinomycetota</taxon>
        <taxon>Actinomycetes</taxon>
        <taxon>Pseudonocardiales</taxon>
        <taxon>Pseudonocardiaceae</taxon>
        <taxon>Actinokineospora</taxon>
    </lineage>
</organism>
<protein>
    <submittedName>
        <fullName evidence="1">Uncharacterized protein</fullName>
    </submittedName>
</protein>
<name>W7J4U1_9PSEU</name>
<dbReference type="AlphaFoldDB" id="W7J4U1"/>
<gene>
    <name evidence="1" type="ORF">UO65_3595</name>
</gene>
<evidence type="ECO:0000313" key="2">
    <source>
        <dbReference type="Proteomes" id="UP000019277"/>
    </source>
</evidence>
<dbReference type="RefSeq" id="WP_035283884.1">
    <property type="nucleotide sequence ID" value="NZ_AYXG01000130.1"/>
</dbReference>
<accession>W7J4U1</accession>
<dbReference type="EMBL" id="AYXG01000130">
    <property type="protein sequence ID" value="EWC61114.1"/>
    <property type="molecule type" value="Genomic_DNA"/>
</dbReference>
<dbReference type="STRING" id="909613.UO65_3595"/>
<evidence type="ECO:0000313" key="1">
    <source>
        <dbReference type="EMBL" id="EWC61114.1"/>
    </source>
</evidence>